<evidence type="ECO:0000313" key="2">
    <source>
        <dbReference type="EMBL" id="MBH0111846.1"/>
    </source>
</evidence>
<protein>
    <submittedName>
        <fullName evidence="2">EthD family reductase</fullName>
    </submittedName>
</protein>
<reference evidence="2" key="1">
    <citation type="submission" date="2020-11" db="EMBL/GenBank/DDBJ databases">
        <title>Novosphingobium aureum sp. nov., a marine bacterium isolated from sediment of a salt flat.</title>
        <authorList>
            <person name="Yoo Y."/>
            <person name="Kim J.-J."/>
        </authorList>
    </citation>
    <scope>NUCLEOTIDE SEQUENCE</scope>
    <source>
        <strain evidence="2">YJ-S2-02</strain>
    </source>
</reference>
<dbReference type="PANTHER" id="PTHR40260:SF2">
    <property type="entry name" value="BLR8190 PROTEIN"/>
    <property type="match status" value="1"/>
</dbReference>
<proteinExistence type="predicted"/>
<name>A0A931HAC1_9SPHN</name>
<dbReference type="PANTHER" id="PTHR40260">
    <property type="entry name" value="BLR8190 PROTEIN"/>
    <property type="match status" value="1"/>
</dbReference>
<dbReference type="RefSeq" id="WP_197160503.1">
    <property type="nucleotide sequence ID" value="NZ_JADZGI010000001.1"/>
</dbReference>
<dbReference type="InterPro" id="IPR011008">
    <property type="entry name" value="Dimeric_a/b-barrel"/>
</dbReference>
<organism evidence="2 3">
    <name type="scientific">Novosphingobium aureum</name>
    <dbReference type="NCBI Taxonomy" id="2792964"/>
    <lineage>
        <taxon>Bacteria</taxon>
        <taxon>Pseudomonadati</taxon>
        <taxon>Pseudomonadota</taxon>
        <taxon>Alphaproteobacteria</taxon>
        <taxon>Sphingomonadales</taxon>
        <taxon>Sphingomonadaceae</taxon>
        <taxon>Novosphingobium</taxon>
    </lineage>
</organism>
<dbReference type="SUPFAM" id="SSF54909">
    <property type="entry name" value="Dimeric alpha+beta barrel"/>
    <property type="match status" value="1"/>
</dbReference>
<gene>
    <name evidence="2" type="ORF">I5E68_02620</name>
</gene>
<accession>A0A931HAC1</accession>
<evidence type="ECO:0000259" key="1">
    <source>
        <dbReference type="Pfam" id="PF07110"/>
    </source>
</evidence>
<dbReference type="EMBL" id="JADZGI010000001">
    <property type="protein sequence ID" value="MBH0111846.1"/>
    <property type="molecule type" value="Genomic_DNA"/>
</dbReference>
<dbReference type="NCBIfam" id="TIGR02118">
    <property type="entry name" value="EthD family reductase"/>
    <property type="match status" value="1"/>
</dbReference>
<dbReference type="Gene3D" id="3.30.70.100">
    <property type="match status" value="1"/>
</dbReference>
<keyword evidence="3" id="KW-1185">Reference proteome</keyword>
<dbReference type="Pfam" id="PF07110">
    <property type="entry name" value="EthD"/>
    <property type="match status" value="1"/>
</dbReference>
<dbReference type="GO" id="GO:0016491">
    <property type="term" value="F:oxidoreductase activity"/>
    <property type="evidence" value="ECO:0007669"/>
    <property type="project" value="InterPro"/>
</dbReference>
<comment type="caution">
    <text evidence="2">The sequence shown here is derived from an EMBL/GenBank/DDBJ whole genome shotgun (WGS) entry which is preliminary data.</text>
</comment>
<dbReference type="AlphaFoldDB" id="A0A931HAC1"/>
<sequence>MPSLIVSYPARAGARFDRDYYAGAHADLVRSIWEPHGLSGAEIFFPVEGEQPFAAMVVLRFPDQAAIDAALGDAGTPRVLADVANFTEIEPVIFRTQ</sequence>
<evidence type="ECO:0000313" key="3">
    <source>
        <dbReference type="Proteomes" id="UP000617634"/>
    </source>
</evidence>
<feature type="domain" description="EthD" evidence="1">
    <location>
        <begin position="18"/>
        <end position="88"/>
    </location>
</feature>
<dbReference type="InterPro" id="IPR009799">
    <property type="entry name" value="EthD_dom"/>
</dbReference>
<dbReference type="Proteomes" id="UP000617634">
    <property type="component" value="Unassembled WGS sequence"/>
</dbReference>